<accession>A0A9P0CTH9</accession>
<reference evidence="1" key="1">
    <citation type="submission" date="2022-01" db="EMBL/GenBank/DDBJ databases">
        <authorList>
            <person name="King R."/>
        </authorList>
    </citation>
    <scope>NUCLEOTIDE SEQUENCE</scope>
</reference>
<evidence type="ECO:0000313" key="1">
    <source>
        <dbReference type="EMBL" id="CAH1105595.1"/>
    </source>
</evidence>
<proteinExistence type="predicted"/>
<protein>
    <submittedName>
        <fullName evidence="1">Uncharacterized protein</fullName>
    </submittedName>
</protein>
<keyword evidence="2" id="KW-1185">Reference proteome</keyword>
<evidence type="ECO:0000313" key="2">
    <source>
        <dbReference type="Proteomes" id="UP001153636"/>
    </source>
</evidence>
<organism evidence="1 2">
    <name type="scientific">Psylliodes chrysocephalus</name>
    <dbReference type="NCBI Taxonomy" id="3402493"/>
    <lineage>
        <taxon>Eukaryota</taxon>
        <taxon>Metazoa</taxon>
        <taxon>Ecdysozoa</taxon>
        <taxon>Arthropoda</taxon>
        <taxon>Hexapoda</taxon>
        <taxon>Insecta</taxon>
        <taxon>Pterygota</taxon>
        <taxon>Neoptera</taxon>
        <taxon>Endopterygota</taxon>
        <taxon>Coleoptera</taxon>
        <taxon>Polyphaga</taxon>
        <taxon>Cucujiformia</taxon>
        <taxon>Chrysomeloidea</taxon>
        <taxon>Chrysomelidae</taxon>
        <taxon>Galerucinae</taxon>
        <taxon>Alticini</taxon>
        <taxon>Psylliodes</taxon>
    </lineage>
</organism>
<name>A0A9P0CTH9_9CUCU</name>
<dbReference type="PANTHER" id="PTHR46289:SF17">
    <property type="entry name" value="HAT C-TERMINAL DIMERISATION DOMAIN-CONTAINING PROTEIN"/>
    <property type="match status" value="1"/>
</dbReference>
<dbReference type="EMBL" id="OV651814">
    <property type="protein sequence ID" value="CAH1105595.1"/>
    <property type="molecule type" value="Genomic_DNA"/>
</dbReference>
<dbReference type="OrthoDB" id="6611207at2759"/>
<sequence length="155" mass="17748">MPGSNKSIWINSKSILLFINSTTRWDTIKKCVKTNLRGSSQTRWSAKHVAVKALLNNLPEVVESLEEFKQTSHAPEAKYEAGSLLNAIKNFKFKLNLTILANILREINRVNTEIQKKDIILSRSVSLMDGLMKTLQKMRENSIEYWIEEAKEVAK</sequence>
<dbReference type="AlphaFoldDB" id="A0A9P0CTH9"/>
<gene>
    <name evidence="1" type="ORF">PSYICH_LOCUS6674</name>
</gene>
<dbReference type="PANTHER" id="PTHR46289">
    <property type="entry name" value="52 KDA REPRESSOR OF THE INHIBITOR OF THE PROTEIN KINASE-LIKE PROTEIN-RELATED"/>
    <property type="match status" value="1"/>
</dbReference>
<dbReference type="Proteomes" id="UP001153636">
    <property type="component" value="Chromosome 2"/>
</dbReference>
<dbReference type="InterPro" id="IPR052958">
    <property type="entry name" value="IFN-induced_PKR_regulator"/>
</dbReference>